<dbReference type="EMBL" id="FOLQ01000037">
    <property type="protein sequence ID" value="SFF23108.1"/>
    <property type="molecule type" value="Genomic_DNA"/>
</dbReference>
<dbReference type="Proteomes" id="UP000198598">
    <property type="component" value="Unassembled WGS sequence"/>
</dbReference>
<reference evidence="1 2" key="1">
    <citation type="submission" date="2016-10" db="EMBL/GenBank/DDBJ databases">
        <authorList>
            <person name="de Groot N.N."/>
        </authorList>
    </citation>
    <scope>NUCLEOTIDE SEQUENCE [LARGE SCALE GENOMIC DNA]</scope>
    <source>
        <strain evidence="1 2">DSM 26130</strain>
    </source>
</reference>
<accession>A0A1I2H0Q8</accession>
<evidence type="ECO:0000313" key="2">
    <source>
        <dbReference type="Proteomes" id="UP000198598"/>
    </source>
</evidence>
<proteinExistence type="predicted"/>
<protein>
    <submittedName>
        <fullName evidence="1">Uncharacterized protein</fullName>
    </submittedName>
</protein>
<gene>
    <name evidence="1" type="ORF">SAMN05216167_1375</name>
</gene>
<evidence type="ECO:0000313" key="1">
    <source>
        <dbReference type="EMBL" id="SFF23108.1"/>
    </source>
</evidence>
<dbReference type="AlphaFoldDB" id="A0A1I2H0Q8"/>
<sequence length="46" mass="5084">MAMVRGQLVNELPVLGLKFIQGNGLIVVCFGLKSQMSCPEMIRTFN</sequence>
<keyword evidence="2" id="KW-1185">Reference proteome</keyword>
<dbReference type="STRING" id="662367.SAMN05216167_1375"/>
<name>A0A1I2H0Q8_9BACT</name>
<organism evidence="1 2">
    <name type="scientific">Spirosoma endophyticum</name>
    <dbReference type="NCBI Taxonomy" id="662367"/>
    <lineage>
        <taxon>Bacteria</taxon>
        <taxon>Pseudomonadati</taxon>
        <taxon>Bacteroidota</taxon>
        <taxon>Cytophagia</taxon>
        <taxon>Cytophagales</taxon>
        <taxon>Cytophagaceae</taxon>
        <taxon>Spirosoma</taxon>
    </lineage>
</organism>